<dbReference type="NCBIfam" id="TIGR01635">
    <property type="entry name" value="tail_comp_S"/>
    <property type="match status" value="1"/>
</dbReference>
<dbReference type="AlphaFoldDB" id="A0A419N1L3"/>
<evidence type="ECO:0000313" key="2">
    <source>
        <dbReference type="EMBL" id="RJT30126.1"/>
    </source>
</evidence>
<dbReference type="RefSeq" id="WP_120135334.1">
    <property type="nucleotide sequence ID" value="NZ_RAHH01000076.1"/>
</dbReference>
<reference evidence="2 3" key="1">
    <citation type="submission" date="2018-09" db="EMBL/GenBank/DDBJ databases">
        <authorList>
            <person name="Le Fleche-Mateos A."/>
        </authorList>
    </citation>
    <scope>NUCLEOTIDE SEQUENCE [LARGE SCALE GENOMIC DNA]</scope>
    <source>
        <strain evidence="2 3">DSM 27399</strain>
    </source>
</reference>
<evidence type="ECO:0000313" key="3">
    <source>
        <dbReference type="Proteomes" id="UP000284908"/>
    </source>
</evidence>
<dbReference type="Pfam" id="PF05069">
    <property type="entry name" value="Phage_tail_S"/>
    <property type="match status" value="1"/>
</dbReference>
<accession>A0A419N1L3</accession>
<sequence length="152" mass="17206">MSELTAFDTRLAGLIAALSPQSRKAMAATIAKRLRKHQQQRIKQQVTPEGHPFTPRRPQPLRAKKGRIKREMFAKLRTAKYMKAKGTADDAVVEFTGQVQRMAKVHQYGLRDRPSVRAKEMQYPARPLLGLDAEDMKIVEDELLILISSGLN</sequence>
<proteinExistence type="predicted"/>
<dbReference type="EMBL" id="RAHH01000076">
    <property type="protein sequence ID" value="RJT30126.1"/>
    <property type="molecule type" value="Genomic_DNA"/>
</dbReference>
<feature type="region of interest" description="Disordered" evidence="1">
    <location>
        <begin position="35"/>
        <end position="63"/>
    </location>
</feature>
<dbReference type="OrthoDB" id="6402405at2"/>
<protein>
    <submittedName>
        <fullName evidence="2">Phage virion morphogenesis protein</fullName>
    </submittedName>
</protein>
<name>A0A419N1L3_9GAMM</name>
<keyword evidence="3" id="KW-1185">Reference proteome</keyword>
<organism evidence="2 3">
    <name type="scientific">Rahnella woolbedingensis</name>
    <dbReference type="NCBI Taxonomy" id="1510574"/>
    <lineage>
        <taxon>Bacteria</taxon>
        <taxon>Pseudomonadati</taxon>
        <taxon>Pseudomonadota</taxon>
        <taxon>Gammaproteobacteria</taxon>
        <taxon>Enterobacterales</taxon>
        <taxon>Yersiniaceae</taxon>
        <taxon>Rahnella</taxon>
    </lineage>
</organism>
<dbReference type="InterPro" id="IPR006522">
    <property type="entry name" value="Phage_virion_morphogenesis"/>
</dbReference>
<dbReference type="Proteomes" id="UP000284908">
    <property type="component" value="Unassembled WGS sequence"/>
</dbReference>
<evidence type="ECO:0000256" key="1">
    <source>
        <dbReference type="SAM" id="MobiDB-lite"/>
    </source>
</evidence>
<gene>
    <name evidence="2" type="ORF">D6C13_25220</name>
</gene>
<comment type="caution">
    <text evidence="2">The sequence shown here is derived from an EMBL/GenBank/DDBJ whole genome shotgun (WGS) entry which is preliminary data.</text>
</comment>